<dbReference type="InterPro" id="IPR004089">
    <property type="entry name" value="MCPsignal_dom"/>
</dbReference>
<dbReference type="PROSITE" id="PS50112">
    <property type="entry name" value="PAS"/>
    <property type="match status" value="2"/>
</dbReference>
<dbReference type="InterPro" id="IPR000014">
    <property type="entry name" value="PAS"/>
</dbReference>
<dbReference type="CDD" id="cd00130">
    <property type="entry name" value="PAS"/>
    <property type="match status" value="2"/>
</dbReference>
<dbReference type="SUPFAM" id="SSF55785">
    <property type="entry name" value="PYP-like sensor domain (PAS domain)"/>
    <property type="match status" value="2"/>
</dbReference>
<dbReference type="RefSeq" id="WP_169021523.1">
    <property type="nucleotide sequence ID" value="NZ_JABBMT010000046.1"/>
</dbReference>
<feature type="domain" description="PAS" evidence="5">
    <location>
        <begin position="156"/>
        <end position="212"/>
    </location>
</feature>
<reference evidence="7" key="1">
    <citation type="submission" date="2020-04" db="EMBL/GenBank/DDBJ databases">
        <title>Genome Sequencing for Pseudoaltermonas arctica.</title>
        <authorList>
            <person name="Elkins N.S."/>
        </authorList>
    </citation>
    <scope>NUCLEOTIDE SEQUENCE [LARGE SCALE GENOMIC DNA]</scope>
    <source>
        <strain evidence="7">NEC-BIFX-2020_0012</strain>
    </source>
</reference>
<dbReference type="InterPro" id="IPR013655">
    <property type="entry name" value="PAS_fold_3"/>
</dbReference>
<dbReference type="PANTHER" id="PTHR32089:SF112">
    <property type="entry name" value="LYSOZYME-LIKE PROTEIN-RELATED"/>
    <property type="match status" value="1"/>
</dbReference>
<organism evidence="7 8">
    <name type="scientific">Pseudoalteromonas arctica</name>
    <dbReference type="NCBI Taxonomy" id="394751"/>
    <lineage>
        <taxon>Bacteria</taxon>
        <taxon>Pseudomonadati</taxon>
        <taxon>Pseudomonadota</taxon>
        <taxon>Gammaproteobacteria</taxon>
        <taxon>Alteromonadales</taxon>
        <taxon>Pseudoalteromonadaceae</taxon>
        <taxon>Pseudoalteromonas</taxon>
    </lineage>
</organism>
<feature type="domain" description="PAS" evidence="5">
    <location>
        <begin position="34"/>
        <end position="90"/>
    </location>
</feature>
<dbReference type="PROSITE" id="PS50111">
    <property type="entry name" value="CHEMOTAXIS_TRANSDUC_2"/>
    <property type="match status" value="1"/>
</dbReference>
<evidence type="ECO:0000313" key="8">
    <source>
        <dbReference type="Proteomes" id="UP000570493"/>
    </source>
</evidence>
<gene>
    <name evidence="7" type="ORF">HHO47_17885</name>
</gene>
<evidence type="ECO:0000259" key="4">
    <source>
        <dbReference type="PROSITE" id="PS50111"/>
    </source>
</evidence>
<dbReference type="PANTHER" id="PTHR32089">
    <property type="entry name" value="METHYL-ACCEPTING CHEMOTAXIS PROTEIN MCPB"/>
    <property type="match status" value="1"/>
</dbReference>
<keyword evidence="8" id="KW-1185">Reference proteome</keyword>
<feature type="domain" description="PAC" evidence="6">
    <location>
        <begin position="213"/>
        <end position="267"/>
    </location>
</feature>
<evidence type="ECO:0000313" key="7">
    <source>
        <dbReference type="EMBL" id="NMM42623.1"/>
    </source>
</evidence>
<dbReference type="GO" id="GO:0007165">
    <property type="term" value="P:signal transduction"/>
    <property type="evidence" value="ECO:0007669"/>
    <property type="project" value="UniProtKB-KW"/>
</dbReference>
<dbReference type="NCBIfam" id="TIGR00229">
    <property type="entry name" value="sensory_box"/>
    <property type="match status" value="2"/>
</dbReference>
<dbReference type="SUPFAM" id="SSF58104">
    <property type="entry name" value="Methyl-accepting chemotaxis protein (MCP) signaling domain"/>
    <property type="match status" value="1"/>
</dbReference>
<dbReference type="CDD" id="cd11386">
    <property type="entry name" value="MCP_signal"/>
    <property type="match status" value="1"/>
</dbReference>
<evidence type="ECO:0000259" key="6">
    <source>
        <dbReference type="PROSITE" id="PS50113"/>
    </source>
</evidence>
<protein>
    <submittedName>
        <fullName evidence="7">PAS domain S-box protein</fullName>
    </submittedName>
</protein>
<dbReference type="EMBL" id="JABBMT010000046">
    <property type="protein sequence ID" value="NMM42623.1"/>
    <property type="molecule type" value="Genomic_DNA"/>
</dbReference>
<feature type="domain" description="Methyl-accepting transducer" evidence="4">
    <location>
        <begin position="265"/>
        <end position="438"/>
    </location>
</feature>
<proteinExistence type="predicted"/>
<dbReference type="Pfam" id="PF00015">
    <property type="entry name" value="MCPsignal"/>
    <property type="match status" value="1"/>
</dbReference>
<dbReference type="GO" id="GO:0006935">
    <property type="term" value="P:chemotaxis"/>
    <property type="evidence" value="ECO:0007669"/>
    <property type="project" value="UniProtKB-ARBA"/>
</dbReference>
<dbReference type="Gene3D" id="1.10.287.950">
    <property type="entry name" value="Methyl-accepting chemotaxis protein"/>
    <property type="match status" value="1"/>
</dbReference>
<comment type="caution">
    <text evidence="7">The sequence shown here is derived from an EMBL/GenBank/DDBJ whole genome shotgun (WGS) entry which is preliminary data.</text>
</comment>
<dbReference type="AlphaFoldDB" id="A0A7Y0HDN2"/>
<name>A0A7Y0HDN2_9GAMM</name>
<dbReference type="InterPro" id="IPR035965">
    <property type="entry name" value="PAS-like_dom_sf"/>
</dbReference>
<evidence type="ECO:0000256" key="1">
    <source>
        <dbReference type="ARBA" id="ARBA00004370"/>
    </source>
</evidence>
<dbReference type="InterPro" id="IPR000700">
    <property type="entry name" value="PAS-assoc_C"/>
</dbReference>
<evidence type="ECO:0000256" key="2">
    <source>
        <dbReference type="ARBA" id="ARBA00023224"/>
    </source>
</evidence>
<keyword evidence="2 3" id="KW-0807">Transducer</keyword>
<dbReference type="InterPro" id="IPR001610">
    <property type="entry name" value="PAC"/>
</dbReference>
<dbReference type="Gene3D" id="3.30.450.20">
    <property type="entry name" value="PAS domain"/>
    <property type="match status" value="2"/>
</dbReference>
<dbReference type="Pfam" id="PF08447">
    <property type="entry name" value="PAS_3"/>
    <property type="match status" value="2"/>
</dbReference>
<dbReference type="SMART" id="SM00283">
    <property type="entry name" value="MA"/>
    <property type="match status" value="1"/>
</dbReference>
<sequence length="438" mass="48760">MFFNKSLNAQITELKSKLFRLVQVKKSLDEEMLVLTMDKTGLITSQNKNFANELGYSDQQLLGKKLLSFVPDNAKQTAHFNSLKDALAQREHWAGALQFVHVNGEQEWLRSILQPVVDEQGKSIEFTLHSSVLTRTIETSREHQDLIKALHRAMAVIEFDTNGIVLTANENFLAGMGYSKKEIVGQHHRIFCEPEEASSAEYEAFWKQLKRGQYVSSRFKRIDSHGRTVWLEASYNPIFNEQNELYKVVKFATVITEQVERELAIAEAADIAYSTSTETDHLADQGAAVIEQTVKVMNELAVQMLQAGDEISALDKQSQLIASIVQSISSIADQTNLLALNAAIEAARAGEQGRGFAVVADEVRQLASRTSKATEEIVEVVQKNQSLTQSSVKAIKQGEDKAQEGLELSNESGIVMTNIKRGAQQVVDAVSQFTNQLK</sequence>
<evidence type="ECO:0000256" key="3">
    <source>
        <dbReference type="PROSITE-ProRule" id="PRU00284"/>
    </source>
</evidence>
<dbReference type="Proteomes" id="UP000570493">
    <property type="component" value="Unassembled WGS sequence"/>
</dbReference>
<comment type="subcellular location">
    <subcellularLocation>
        <location evidence="1">Membrane</location>
    </subcellularLocation>
</comment>
<dbReference type="SMART" id="SM00086">
    <property type="entry name" value="PAC"/>
    <property type="match status" value="2"/>
</dbReference>
<evidence type="ECO:0000259" key="5">
    <source>
        <dbReference type="PROSITE" id="PS50112"/>
    </source>
</evidence>
<accession>A0A7Y0HDN2</accession>
<dbReference type="PROSITE" id="PS50113">
    <property type="entry name" value="PAC"/>
    <property type="match status" value="1"/>
</dbReference>
<dbReference type="GO" id="GO:0016020">
    <property type="term" value="C:membrane"/>
    <property type="evidence" value="ECO:0007669"/>
    <property type="project" value="UniProtKB-SubCell"/>
</dbReference>